<feature type="domain" description="2-C-methyl-D-erythritol 2,4-cyclodiphosphate synthase" evidence="11">
    <location>
        <begin position="242"/>
        <end position="394"/>
    </location>
</feature>
<reference evidence="12" key="1">
    <citation type="submission" date="2019-08" db="EMBL/GenBank/DDBJ databases">
        <authorList>
            <person name="Kucharzyk K."/>
            <person name="Murdoch R.W."/>
            <person name="Higgins S."/>
            <person name="Loffler F."/>
        </authorList>
    </citation>
    <scope>NUCLEOTIDE SEQUENCE</scope>
</reference>
<dbReference type="InterPro" id="IPR026596">
    <property type="entry name" value="IspD/F"/>
</dbReference>
<evidence type="ECO:0000259" key="11">
    <source>
        <dbReference type="Pfam" id="PF02542"/>
    </source>
</evidence>
<dbReference type="InterPro" id="IPR034683">
    <property type="entry name" value="IspD/TarI"/>
</dbReference>
<dbReference type="Pfam" id="PF02542">
    <property type="entry name" value="YgbB"/>
    <property type="match status" value="1"/>
</dbReference>
<dbReference type="FunFam" id="3.30.1330.50:FF:000001">
    <property type="entry name" value="2-C-methyl-D-erythritol 2,4-cyclodiphosphate synthase"/>
    <property type="match status" value="1"/>
</dbReference>
<organism evidence="12">
    <name type="scientific">bioreactor metagenome</name>
    <dbReference type="NCBI Taxonomy" id="1076179"/>
    <lineage>
        <taxon>unclassified sequences</taxon>
        <taxon>metagenomes</taxon>
        <taxon>ecological metagenomes</taxon>
    </lineage>
</organism>
<dbReference type="UniPathway" id="UPA00056">
    <property type="reaction ID" value="UER00095"/>
</dbReference>
<dbReference type="HAMAP" id="MF_01520">
    <property type="entry name" value="IspDF"/>
    <property type="match status" value="1"/>
</dbReference>
<dbReference type="NCBIfam" id="TIGR00453">
    <property type="entry name" value="ispD"/>
    <property type="match status" value="1"/>
</dbReference>
<keyword evidence="9" id="KW-0456">Lyase</keyword>
<keyword evidence="8" id="KW-0414">Isoprene biosynthesis</keyword>
<keyword evidence="5" id="KW-0808">Transferase</keyword>
<comment type="caution">
    <text evidence="12">The sequence shown here is derived from an EMBL/GenBank/DDBJ whole genome shotgun (WGS) entry which is preliminary data.</text>
</comment>
<evidence type="ECO:0000256" key="4">
    <source>
        <dbReference type="ARBA" id="ARBA00012579"/>
    </source>
</evidence>
<evidence type="ECO:0000256" key="2">
    <source>
        <dbReference type="ARBA" id="ARBA00001968"/>
    </source>
</evidence>
<dbReference type="GO" id="GO:0016114">
    <property type="term" value="P:terpenoid biosynthetic process"/>
    <property type="evidence" value="ECO:0007669"/>
    <property type="project" value="InterPro"/>
</dbReference>
<dbReference type="CDD" id="cd02516">
    <property type="entry name" value="CDP-ME_synthetase"/>
    <property type="match status" value="1"/>
</dbReference>
<evidence type="ECO:0000256" key="3">
    <source>
        <dbReference type="ARBA" id="ARBA00004709"/>
    </source>
</evidence>
<dbReference type="PROSITE" id="PS01350">
    <property type="entry name" value="ISPF"/>
    <property type="match status" value="1"/>
</dbReference>
<accession>A0A644VQL5</accession>
<name>A0A644VQL5_9ZZZZ</name>
<sequence>MEKLIVILAAAGSGKRLGLGKNKAFVLLDAAPIIVYNLKEINAIKNLDRVVVVVAPNEISEATEILKRYQNEYYPGLSWEVVAGGLERQDSVANALDSIPEAEGYVAVHDGARPFATAQIFERVWQVARKTGAAVAAVPEKNTIKVVDDKNLVMETPERNALRVVQTPQIFRIGLLKMAYKALKITGAIVTDDASAVELMGVPVTVAEGSYENNKITTPEDLLWAKVLLREKGEIIVNESIHVGCGFDVHCLVPNRKLIICGILIPYELGLEGHSDADVALHALMDGMLGAVGMGDIGQYFPDTDTAFKDADSMVLLRHVIKILSSAGWQVGNADITIIAEQPKMAPYRQAMKKNLQKELNLADDALNVKATTTEKLGFVGRKEGIAAQATVTVIRKK</sequence>
<protein>
    <recommendedName>
        <fullName evidence="4">2-C-methyl-D-erythritol 2,4-cyclodiphosphate synthase</fullName>
        <ecNumber evidence="4">4.6.1.12</ecNumber>
    </recommendedName>
</protein>
<comment type="cofactor">
    <cofactor evidence="2">
        <name>a divalent metal cation</name>
        <dbReference type="ChEBI" id="CHEBI:60240"/>
    </cofactor>
</comment>
<dbReference type="GO" id="GO:0050518">
    <property type="term" value="F:2-C-methyl-D-erythritol 4-phosphate cytidylyltransferase activity"/>
    <property type="evidence" value="ECO:0007669"/>
    <property type="project" value="InterPro"/>
</dbReference>
<dbReference type="Pfam" id="PF01128">
    <property type="entry name" value="IspD"/>
    <property type="match status" value="1"/>
</dbReference>
<dbReference type="Gene3D" id="3.30.1330.50">
    <property type="entry name" value="2-C-methyl-D-erythritol 2,4-cyclodiphosphate synthase"/>
    <property type="match status" value="1"/>
</dbReference>
<keyword evidence="10" id="KW-0511">Multifunctional enzyme</keyword>
<evidence type="ECO:0000256" key="9">
    <source>
        <dbReference type="ARBA" id="ARBA00023239"/>
    </source>
</evidence>
<dbReference type="HAMAP" id="MF_00108">
    <property type="entry name" value="IspD"/>
    <property type="match status" value="1"/>
</dbReference>
<dbReference type="SUPFAM" id="SSF69765">
    <property type="entry name" value="IpsF-like"/>
    <property type="match status" value="1"/>
</dbReference>
<dbReference type="AlphaFoldDB" id="A0A644VQL5"/>
<dbReference type="InterPro" id="IPR029044">
    <property type="entry name" value="Nucleotide-diphossugar_trans"/>
</dbReference>
<dbReference type="GO" id="GO:0008685">
    <property type="term" value="F:2-C-methyl-D-erythritol 2,4-cyclodiphosphate synthase activity"/>
    <property type="evidence" value="ECO:0007669"/>
    <property type="project" value="UniProtKB-EC"/>
</dbReference>
<dbReference type="Gene3D" id="3.90.550.10">
    <property type="entry name" value="Spore Coat Polysaccharide Biosynthesis Protein SpsA, Chain A"/>
    <property type="match status" value="1"/>
</dbReference>
<gene>
    <name evidence="12" type="primary">ispDF_7</name>
    <name evidence="12" type="ORF">SDC9_39846</name>
</gene>
<dbReference type="InterPro" id="IPR001228">
    <property type="entry name" value="IspD"/>
</dbReference>
<dbReference type="GO" id="GO:0046872">
    <property type="term" value="F:metal ion binding"/>
    <property type="evidence" value="ECO:0007669"/>
    <property type="project" value="UniProtKB-KW"/>
</dbReference>
<dbReference type="NCBIfam" id="TIGR00151">
    <property type="entry name" value="ispF"/>
    <property type="match status" value="1"/>
</dbReference>
<keyword evidence="7" id="KW-0479">Metal-binding</keyword>
<dbReference type="PANTHER" id="PTHR43181">
    <property type="entry name" value="2-C-METHYL-D-ERYTHRITOL 2,4-CYCLODIPHOSPHATE SYNTHASE, CHLOROPLASTIC"/>
    <property type="match status" value="1"/>
</dbReference>
<evidence type="ECO:0000256" key="5">
    <source>
        <dbReference type="ARBA" id="ARBA00022679"/>
    </source>
</evidence>
<proteinExistence type="inferred from homology"/>
<dbReference type="InterPro" id="IPR020555">
    <property type="entry name" value="MECDP_synthase_CS"/>
</dbReference>
<evidence type="ECO:0000256" key="1">
    <source>
        <dbReference type="ARBA" id="ARBA00000200"/>
    </source>
</evidence>
<dbReference type="FunFam" id="3.90.550.10:FF:000003">
    <property type="entry name" value="2-C-methyl-D-erythritol 4-phosphate cytidylyltransferase"/>
    <property type="match status" value="1"/>
</dbReference>
<evidence type="ECO:0000256" key="6">
    <source>
        <dbReference type="ARBA" id="ARBA00022695"/>
    </source>
</evidence>
<dbReference type="PANTHER" id="PTHR43181:SF1">
    <property type="entry name" value="2-C-METHYL-D-ERYTHRITOL 2,4-CYCLODIPHOSPHATE SYNTHASE, CHLOROPLASTIC"/>
    <property type="match status" value="1"/>
</dbReference>
<keyword evidence="6" id="KW-0548">Nucleotidyltransferase</keyword>
<evidence type="ECO:0000256" key="10">
    <source>
        <dbReference type="ARBA" id="ARBA00023268"/>
    </source>
</evidence>
<dbReference type="InterPro" id="IPR003526">
    <property type="entry name" value="MECDP_synthase"/>
</dbReference>
<comment type="catalytic activity">
    <reaction evidence="1">
        <text>4-CDP-2-C-methyl-D-erythritol 2-phosphate = 2-C-methyl-D-erythritol 2,4-cyclic diphosphate + CMP</text>
        <dbReference type="Rhea" id="RHEA:23864"/>
        <dbReference type="ChEBI" id="CHEBI:57919"/>
        <dbReference type="ChEBI" id="CHEBI:58483"/>
        <dbReference type="ChEBI" id="CHEBI:60377"/>
        <dbReference type="EC" id="4.6.1.12"/>
    </reaction>
</comment>
<dbReference type="GO" id="GO:0019288">
    <property type="term" value="P:isopentenyl diphosphate biosynthetic process, methylerythritol 4-phosphate pathway"/>
    <property type="evidence" value="ECO:0007669"/>
    <property type="project" value="UniProtKB-UniPathway"/>
</dbReference>
<evidence type="ECO:0000256" key="7">
    <source>
        <dbReference type="ARBA" id="ARBA00022723"/>
    </source>
</evidence>
<dbReference type="EMBL" id="VSSQ01000400">
    <property type="protein sequence ID" value="MPL93704.1"/>
    <property type="molecule type" value="Genomic_DNA"/>
</dbReference>
<evidence type="ECO:0000313" key="12">
    <source>
        <dbReference type="EMBL" id="MPL93704.1"/>
    </source>
</evidence>
<dbReference type="HAMAP" id="MF_00107">
    <property type="entry name" value="IspF"/>
    <property type="match status" value="1"/>
</dbReference>
<dbReference type="InterPro" id="IPR036571">
    <property type="entry name" value="MECDP_synthase_sf"/>
</dbReference>
<dbReference type="CDD" id="cd00554">
    <property type="entry name" value="MECDP_synthase"/>
    <property type="match status" value="1"/>
</dbReference>
<evidence type="ECO:0000256" key="8">
    <source>
        <dbReference type="ARBA" id="ARBA00023229"/>
    </source>
</evidence>
<comment type="pathway">
    <text evidence="3">Isoprenoid biosynthesis; isopentenyl diphosphate biosynthesis via DXP pathway; isopentenyl diphosphate from 1-deoxy-D-xylulose 5-phosphate: step 4/6.</text>
</comment>
<dbReference type="SUPFAM" id="SSF53448">
    <property type="entry name" value="Nucleotide-diphospho-sugar transferases"/>
    <property type="match status" value="1"/>
</dbReference>
<dbReference type="EC" id="4.6.1.12" evidence="4"/>